<sequence>MFHFPLSTTQPLPSASPTRSIKADLFVNGEHTAADDLTRTIILELLDEIGILAKPRSSRRDPPGTLKTNRRVAQETEKQICFMASFLRTVSQVERFGILMDRHRWTDTPCGYKAARTITQ</sequence>
<keyword evidence="2" id="KW-1185">Reference proteome</keyword>
<comment type="caution">
    <text evidence="1">The sequence shown here is derived from an EMBL/GenBank/DDBJ whole genome shotgun (WGS) entry which is preliminary data.</text>
</comment>
<organism evidence="1 2">
    <name type="scientific">Paragemmobacter ruber</name>
    <dbReference type="NCBI Taxonomy" id="1985673"/>
    <lineage>
        <taxon>Bacteria</taxon>
        <taxon>Pseudomonadati</taxon>
        <taxon>Pseudomonadota</taxon>
        <taxon>Alphaproteobacteria</taxon>
        <taxon>Rhodobacterales</taxon>
        <taxon>Paracoccaceae</taxon>
        <taxon>Paragemmobacter</taxon>
    </lineage>
</organism>
<gene>
    <name evidence="1" type="ORF">GU920_19240</name>
</gene>
<name>A0ABW9YBK2_9RHOB</name>
<reference evidence="2" key="1">
    <citation type="submission" date="2020-01" db="EMBL/GenBank/DDBJ databases">
        <title>Sphingomonas sp. strain CSW-10.</title>
        <authorList>
            <person name="Chen W.-M."/>
        </authorList>
    </citation>
    <scope>NUCLEOTIDE SEQUENCE [LARGE SCALE GENOMIC DNA]</scope>
    <source>
        <strain evidence="2">CCP-1</strain>
    </source>
</reference>
<feature type="non-terminal residue" evidence="1">
    <location>
        <position position="120"/>
    </location>
</feature>
<dbReference type="EMBL" id="JAAATW010000014">
    <property type="protein sequence ID" value="NBE09674.1"/>
    <property type="molecule type" value="Genomic_DNA"/>
</dbReference>
<proteinExistence type="predicted"/>
<evidence type="ECO:0000313" key="2">
    <source>
        <dbReference type="Proteomes" id="UP001517376"/>
    </source>
</evidence>
<dbReference type="RefSeq" id="WP_161768721.1">
    <property type="nucleotide sequence ID" value="NZ_JAAATW010000014.1"/>
</dbReference>
<accession>A0ABW9YBK2</accession>
<dbReference type="Proteomes" id="UP001517376">
    <property type="component" value="Unassembled WGS sequence"/>
</dbReference>
<protein>
    <submittedName>
        <fullName evidence="1">Uncharacterized protein</fullName>
    </submittedName>
</protein>
<evidence type="ECO:0000313" key="1">
    <source>
        <dbReference type="EMBL" id="NBE09674.1"/>
    </source>
</evidence>